<dbReference type="PANTHER" id="PTHR30294:SF47">
    <property type="entry name" value="INNER MEMBRANE TRANSPORT PERMEASE YHHJ"/>
    <property type="match status" value="1"/>
</dbReference>
<feature type="transmembrane region" description="Helical" evidence="6">
    <location>
        <begin position="277"/>
        <end position="298"/>
    </location>
</feature>
<dbReference type="GO" id="GO:0005886">
    <property type="term" value="C:plasma membrane"/>
    <property type="evidence" value="ECO:0007669"/>
    <property type="project" value="UniProtKB-SubCell"/>
</dbReference>
<dbReference type="GO" id="GO:0140359">
    <property type="term" value="F:ABC-type transporter activity"/>
    <property type="evidence" value="ECO:0007669"/>
    <property type="project" value="InterPro"/>
</dbReference>
<dbReference type="Gene3D" id="3.40.1710.10">
    <property type="entry name" value="abc type-2 transporter like domain"/>
    <property type="match status" value="1"/>
</dbReference>
<keyword evidence="2" id="KW-1003">Cell membrane</keyword>
<keyword evidence="11" id="KW-1185">Reference proteome</keyword>
<dbReference type="PANTHER" id="PTHR30294">
    <property type="entry name" value="MEMBRANE COMPONENT OF ABC TRANSPORTER YHHJ-RELATED"/>
    <property type="match status" value="1"/>
</dbReference>
<evidence type="ECO:0000256" key="6">
    <source>
        <dbReference type="SAM" id="Phobius"/>
    </source>
</evidence>
<reference evidence="9 11" key="2">
    <citation type="submission" date="2014-08" db="EMBL/GenBank/DDBJ databases">
        <title>Porphyromonas gulae strain:COT-052_OH3439 Genome sequencing.</title>
        <authorList>
            <person name="Wallis C."/>
            <person name="Deusch O."/>
            <person name="O'Flynn C."/>
            <person name="Davis I."/>
            <person name="Jospin G."/>
            <person name="Darling A.E."/>
            <person name="Coil D.A."/>
            <person name="Alexiev A."/>
            <person name="Horsfall A."/>
            <person name="Kirkwood N."/>
            <person name="Harris S."/>
            <person name="Eisen J.A."/>
        </authorList>
    </citation>
    <scope>NUCLEOTIDE SEQUENCE [LARGE SCALE GENOMIC DNA]</scope>
    <source>
        <strain evidence="11">COT-052 OH3439</strain>
        <strain evidence="9">COT-052_OH3439</strain>
    </source>
</reference>
<dbReference type="PATRIC" id="fig|111105.18.peg.1034"/>
<feature type="transmembrane region" description="Helical" evidence="6">
    <location>
        <begin position="26"/>
        <end position="46"/>
    </location>
</feature>
<feature type="transmembrane region" description="Helical" evidence="6">
    <location>
        <begin position="237"/>
        <end position="257"/>
    </location>
</feature>
<keyword evidence="3 6" id="KW-0812">Transmembrane</keyword>
<evidence type="ECO:0000313" key="8">
    <source>
        <dbReference type="EMBL" id="KGN83814.1"/>
    </source>
</evidence>
<comment type="subcellular location">
    <subcellularLocation>
        <location evidence="1">Cell membrane</location>
        <topology evidence="1">Multi-pass membrane protein</topology>
    </subcellularLocation>
</comment>
<dbReference type="STRING" id="111105.HR09_02235"/>
<evidence type="ECO:0000256" key="5">
    <source>
        <dbReference type="ARBA" id="ARBA00023136"/>
    </source>
</evidence>
<evidence type="ECO:0000259" key="7">
    <source>
        <dbReference type="Pfam" id="PF12698"/>
    </source>
</evidence>
<dbReference type="AlphaFoldDB" id="A0A0A2GIB7"/>
<dbReference type="EMBL" id="JRAI01000082">
    <property type="protein sequence ID" value="KGN83814.1"/>
    <property type="molecule type" value="Genomic_DNA"/>
</dbReference>
<dbReference type="EMBL" id="JRAK01000121">
    <property type="protein sequence ID" value="KGN85789.1"/>
    <property type="molecule type" value="Genomic_DNA"/>
</dbReference>
<feature type="transmembrane region" description="Helical" evidence="6">
    <location>
        <begin position="360"/>
        <end position="379"/>
    </location>
</feature>
<dbReference type="Proteomes" id="UP000030130">
    <property type="component" value="Unassembled WGS sequence"/>
</dbReference>
<comment type="caution">
    <text evidence="8">The sequence shown here is derived from an EMBL/GenBank/DDBJ whole genome shotgun (WGS) entry which is preliminary data.</text>
</comment>
<feature type="domain" description="ABC-2 type transporter transmembrane" evidence="7">
    <location>
        <begin position="28"/>
        <end position="378"/>
    </location>
</feature>
<keyword evidence="5 6" id="KW-0472">Membrane</keyword>
<accession>A0A0A2GIB7</accession>
<evidence type="ECO:0000313" key="11">
    <source>
        <dbReference type="Proteomes" id="UP000030146"/>
    </source>
</evidence>
<gene>
    <name evidence="8" type="ORF">HR08_10155</name>
    <name evidence="9" type="ORF">HR15_09030</name>
</gene>
<sequence length="393" mass="44100">MSSKVMHGTALIATMRREVRQLSSRALFLFCMVIAPVFCCLFFPSIMDMGLPQNLPAGVVDLDRTQTSRTIARHLNSMEQTQIVKQFESVREARLAVQRGEIYGYYYIPEGMTRDAYAQKQPKLSFYTNYAYMVGGSLLFRDNKMISELVAGAAARSQLYARGATESQAMEWLQPIVIDTHPIGNPWLNYSIYLSNIMIPGVLGLLIFMVTVCSIAMEIKRSTAREWMEMAGGSMSIALLGKLLPQTVAFMLIGTFIDVYLYGFLSYPINGGFMPMLILMYLFILACQGLGVLMFVTLPTMRLGLSFASLWGIISFSICGASFPVLGMPTIIQPASVLFPLRHYYLTYVTSALDGFSLQYAWTNILAFVIFALLPLLLLRRLKHILLTHKYVS</sequence>
<dbReference type="InterPro" id="IPR013525">
    <property type="entry name" value="ABC2_TM"/>
</dbReference>
<dbReference type="Proteomes" id="UP000030146">
    <property type="component" value="Unassembled WGS sequence"/>
</dbReference>
<keyword evidence="4 6" id="KW-1133">Transmembrane helix</keyword>
<evidence type="ECO:0000256" key="4">
    <source>
        <dbReference type="ARBA" id="ARBA00022989"/>
    </source>
</evidence>
<evidence type="ECO:0000313" key="10">
    <source>
        <dbReference type="Proteomes" id="UP000030130"/>
    </source>
</evidence>
<reference evidence="8 10" key="1">
    <citation type="submission" date="2014-08" db="EMBL/GenBank/DDBJ databases">
        <title>Porphyromonas gulae strain:COT-052_OH1451 Genome sequencing.</title>
        <authorList>
            <person name="Wallis C."/>
            <person name="Deusch O."/>
            <person name="O'Flynn C."/>
            <person name="Davis I."/>
            <person name="Jospin G."/>
            <person name="Darling A.E."/>
            <person name="Coil D.A."/>
            <person name="Alexiev A."/>
            <person name="Horsfall A."/>
            <person name="Kirkwood N."/>
            <person name="Harris S."/>
            <person name="Eisen J.A."/>
        </authorList>
    </citation>
    <scope>NUCLEOTIDE SEQUENCE [LARGE SCALE GENOMIC DNA]</scope>
    <source>
        <strain evidence="10">COT-052 OH1451</strain>
        <strain evidence="8">COT-052_OH1451</strain>
    </source>
</reference>
<evidence type="ECO:0000256" key="3">
    <source>
        <dbReference type="ARBA" id="ARBA00022692"/>
    </source>
</evidence>
<feature type="transmembrane region" description="Helical" evidence="6">
    <location>
        <begin position="310"/>
        <end position="332"/>
    </location>
</feature>
<evidence type="ECO:0000256" key="2">
    <source>
        <dbReference type="ARBA" id="ARBA00022475"/>
    </source>
</evidence>
<dbReference type="OrthoDB" id="9811522at2"/>
<dbReference type="Pfam" id="PF12698">
    <property type="entry name" value="ABC2_membrane_3"/>
    <property type="match status" value="1"/>
</dbReference>
<dbReference type="RefSeq" id="WP_026292088.1">
    <property type="nucleotide sequence ID" value="NZ_JASBZW010000024.1"/>
</dbReference>
<feature type="transmembrane region" description="Helical" evidence="6">
    <location>
        <begin position="197"/>
        <end position="217"/>
    </location>
</feature>
<evidence type="ECO:0000256" key="1">
    <source>
        <dbReference type="ARBA" id="ARBA00004651"/>
    </source>
</evidence>
<organism evidence="8 10">
    <name type="scientific">Porphyromonas gulae</name>
    <dbReference type="NCBI Taxonomy" id="111105"/>
    <lineage>
        <taxon>Bacteria</taxon>
        <taxon>Pseudomonadati</taxon>
        <taxon>Bacteroidota</taxon>
        <taxon>Bacteroidia</taxon>
        <taxon>Bacteroidales</taxon>
        <taxon>Porphyromonadaceae</taxon>
        <taxon>Porphyromonas</taxon>
    </lineage>
</organism>
<name>A0A0A2GIB7_9PORP</name>
<dbReference type="eggNOG" id="COG1668">
    <property type="taxonomic scope" value="Bacteria"/>
</dbReference>
<evidence type="ECO:0000313" key="9">
    <source>
        <dbReference type="EMBL" id="KGN85789.1"/>
    </source>
</evidence>
<proteinExistence type="predicted"/>
<protein>
    <submittedName>
        <fullName evidence="8">Membrane protein</fullName>
    </submittedName>
</protein>
<dbReference type="InterPro" id="IPR051449">
    <property type="entry name" value="ABC-2_transporter_component"/>
</dbReference>